<name>A0ACC2PF50_9HYME</name>
<evidence type="ECO:0000313" key="1">
    <source>
        <dbReference type="EMBL" id="KAJ8682097.1"/>
    </source>
</evidence>
<gene>
    <name evidence="1" type="ORF">QAD02_017889</name>
</gene>
<comment type="caution">
    <text evidence="1">The sequence shown here is derived from an EMBL/GenBank/DDBJ whole genome shotgun (WGS) entry which is preliminary data.</text>
</comment>
<reference evidence="1" key="1">
    <citation type="submission" date="2023-04" db="EMBL/GenBank/DDBJ databases">
        <title>A chromosome-level genome assembly of the parasitoid wasp Eretmocerus hayati.</title>
        <authorList>
            <person name="Zhong Y."/>
            <person name="Liu S."/>
            <person name="Liu Y."/>
        </authorList>
    </citation>
    <scope>NUCLEOTIDE SEQUENCE</scope>
    <source>
        <strain evidence="1">ZJU_SS_LIU_2023</strain>
    </source>
</reference>
<evidence type="ECO:0000313" key="2">
    <source>
        <dbReference type="Proteomes" id="UP001239111"/>
    </source>
</evidence>
<protein>
    <submittedName>
        <fullName evidence="1">Uncharacterized protein</fullName>
    </submittedName>
</protein>
<sequence length="996" mass="111682">MSNLDAWGSGQEPNFANFTADGFNLGDMSGFDDLLTNCESELLNNDNLFSDTNLLSEFDESLPMEEGDLDFNFLHSNPADVKVDPMYHEVPNIKPDIGLLSTPTQPIPPQNQVIPNPPVPLQQETKKPTPTLIQPQPTVFSPHYTISPNGNFKVSSPVVTLAPIGTQQRQLLLPANLIKSEPLVYSGRSPTITNTPVSHQVHTLVNGAVLTTGIPLVLDTDKIQINRINTNTHATVPKVKEVKRSAHNAIERRYRTSINDKIIELKNIVVGVDAKLNKSAILRKTIDYIRFLQNTNTKLKAENMALKMSSQRHNLRDLLVCGELTPPRSDTSEPSLSPAPSPASPPPPPAVQPIVKEEPDLVQRAHNSPIKGMNDHTRVSLCAFLFMFLAFNPLGFLFNNVNNIGYDQMTKTEGRVLLQIQDHMDTESTLWGNLMVWLVNTILLSLGLCRLLLYGDPVLPADSKVSVELHRWRRQAEFNMSRDDYEQAHRDLSRCLQYFSRQLPVTRMDVFFATLWQMLRQLLHRLYIGRILSFVGSKFANKCERSLAEISAMELAIVYQHILCLKLSQNSRDSLVHVALSAVNYAEAAGEIMPKPMLAEIYVDAALCFKQSMMPFVHKFYLNKARSLLASCVVPQKLKWILNDDGFLVSRRWTYGTREESDFTVQNNKSDPLSYAARAYREQLISQGLRLLAGTGGDSHASALLDISRRIMTSAQIDLCICSEDKIGATKVEDEIGLWWGAVMCVAANFRLGEEDSNAWNIVEGKFPFEKNSQLGNSNPLPHAVLLLLQSARCTSKHSTMRLVDQASAFLEHSTVYNNCKQQSCQNVLLTQLWVCDWLLEMRTTLWEELREEKPAANSTLVGFQRDLACMRQLSQHIPSVLPRVFLYEATARIMAGATPVKTQMLLDRSLHHRNSRSSIICGKDRSHDQGNGEREHAAALCLACRHLPVLLLASPGERAGMLAEAAKTLERIGDRKRLQECYELLRQLTPTISSN</sequence>
<dbReference type="EMBL" id="CM056741">
    <property type="protein sequence ID" value="KAJ8682097.1"/>
    <property type="molecule type" value="Genomic_DNA"/>
</dbReference>
<accession>A0ACC2PF50</accession>
<proteinExistence type="predicted"/>
<organism evidence="1 2">
    <name type="scientific">Eretmocerus hayati</name>
    <dbReference type="NCBI Taxonomy" id="131215"/>
    <lineage>
        <taxon>Eukaryota</taxon>
        <taxon>Metazoa</taxon>
        <taxon>Ecdysozoa</taxon>
        <taxon>Arthropoda</taxon>
        <taxon>Hexapoda</taxon>
        <taxon>Insecta</taxon>
        <taxon>Pterygota</taxon>
        <taxon>Neoptera</taxon>
        <taxon>Endopterygota</taxon>
        <taxon>Hymenoptera</taxon>
        <taxon>Apocrita</taxon>
        <taxon>Proctotrupomorpha</taxon>
        <taxon>Chalcidoidea</taxon>
        <taxon>Aphelinidae</taxon>
        <taxon>Aphelininae</taxon>
        <taxon>Eretmocerus</taxon>
    </lineage>
</organism>
<keyword evidence="2" id="KW-1185">Reference proteome</keyword>
<dbReference type="Proteomes" id="UP001239111">
    <property type="component" value="Chromosome 1"/>
</dbReference>